<dbReference type="OrthoDB" id="407084at2759"/>
<dbReference type="InParanoid" id="A0A078AIQ9"/>
<accession>A0A078AIQ9</accession>
<reference evidence="5 6" key="1">
    <citation type="submission" date="2014-06" db="EMBL/GenBank/DDBJ databases">
        <authorList>
            <person name="Swart Estienne"/>
        </authorList>
    </citation>
    <scope>NUCLEOTIDE SEQUENCE [LARGE SCALE GENOMIC DNA]</scope>
    <source>
        <strain evidence="5 6">130c</strain>
    </source>
</reference>
<dbReference type="GO" id="GO:0046872">
    <property type="term" value="F:metal ion binding"/>
    <property type="evidence" value="ECO:0007669"/>
    <property type="project" value="UniProtKB-KW"/>
</dbReference>
<evidence type="ECO:0000256" key="3">
    <source>
        <dbReference type="PIRSR" id="PIRSR606689-1"/>
    </source>
</evidence>
<feature type="binding site" evidence="3">
    <location>
        <begin position="17"/>
        <end position="24"/>
    </location>
    <ligand>
        <name>GTP</name>
        <dbReference type="ChEBI" id="CHEBI:37565"/>
    </ligand>
</feature>
<keyword evidence="4" id="KW-0479">Metal-binding</keyword>
<dbReference type="Gene3D" id="3.40.50.300">
    <property type="entry name" value="P-loop containing nucleotide triphosphate hydrolases"/>
    <property type="match status" value="1"/>
</dbReference>
<keyword evidence="2 3" id="KW-0342">GTP-binding</keyword>
<keyword evidence="1 3" id="KW-0547">Nucleotide-binding</keyword>
<dbReference type="Proteomes" id="UP000039865">
    <property type="component" value="Unassembled WGS sequence"/>
</dbReference>
<dbReference type="GO" id="GO:0003924">
    <property type="term" value="F:GTPase activity"/>
    <property type="evidence" value="ECO:0007669"/>
    <property type="project" value="InterPro"/>
</dbReference>
<dbReference type="SUPFAM" id="SSF52540">
    <property type="entry name" value="P-loop containing nucleoside triphosphate hydrolases"/>
    <property type="match status" value="1"/>
</dbReference>
<dbReference type="InterPro" id="IPR027417">
    <property type="entry name" value="P-loop_NTPase"/>
</dbReference>
<dbReference type="GO" id="GO:0005525">
    <property type="term" value="F:GTP binding"/>
    <property type="evidence" value="ECO:0007669"/>
    <property type="project" value="UniProtKB-KW"/>
</dbReference>
<evidence type="ECO:0000256" key="2">
    <source>
        <dbReference type="ARBA" id="ARBA00023134"/>
    </source>
</evidence>
<evidence type="ECO:0000313" key="5">
    <source>
        <dbReference type="EMBL" id="CDW81367.1"/>
    </source>
</evidence>
<sequence>MGLFGSKSQLKQVLLTGPEGAGKTTLLYQMILRKKEWRATPTIGFNYEEIQSERGDRAGIWDVGGSASTQMVISSIYKNVYFSGLLYVMNIDDPEHINIARKEFAGNKTTFFSDDSQYKQIDQFLALASRNQYLFKELANQSKIYVFKY</sequence>
<proteinExistence type="predicted"/>
<feature type="binding site" evidence="4">
    <location>
        <position position="42"/>
    </location>
    <ligand>
        <name>Mg(2+)</name>
        <dbReference type="ChEBI" id="CHEBI:18420"/>
    </ligand>
</feature>
<organism evidence="5 6">
    <name type="scientific">Stylonychia lemnae</name>
    <name type="common">Ciliate</name>
    <dbReference type="NCBI Taxonomy" id="5949"/>
    <lineage>
        <taxon>Eukaryota</taxon>
        <taxon>Sar</taxon>
        <taxon>Alveolata</taxon>
        <taxon>Ciliophora</taxon>
        <taxon>Intramacronucleata</taxon>
        <taxon>Spirotrichea</taxon>
        <taxon>Stichotrichia</taxon>
        <taxon>Sporadotrichida</taxon>
        <taxon>Oxytrichidae</taxon>
        <taxon>Stylonychinae</taxon>
        <taxon>Stylonychia</taxon>
    </lineage>
</organism>
<keyword evidence="6" id="KW-1185">Reference proteome</keyword>
<evidence type="ECO:0000256" key="1">
    <source>
        <dbReference type="ARBA" id="ARBA00022741"/>
    </source>
</evidence>
<evidence type="ECO:0000256" key="4">
    <source>
        <dbReference type="PIRSR" id="PIRSR606689-2"/>
    </source>
</evidence>
<dbReference type="PANTHER" id="PTHR11711">
    <property type="entry name" value="ADP RIBOSYLATION FACTOR-RELATED"/>
    <property type="match status" value="1"/>
</dbReference>
<evidence type="ECO:0000313" key="6">
    <source>
        <dbReference type="Proteomes" id="UP000039865"/>
    </source>
</evidence>
<dbReference type="AlphaFoldDB" id="A0A078AIQ9"/>
<gene>
    <name evidence="5" type="primary">Contig4817.g5144</name>
    <name evidence="5" type="ORF">STYLEM_10382</name>
</gene>
<dbReference type="Pfam" id="PF00025">
    <property type="entry name" value="Arf"/>
    <property type="match status" value="1"/>
</dbReference>
<protein>
    <submittedName>
        <fullName evidence="5">Adp-ribosylation factor-like protein 14</fullName>
    </submittedName>
</protein>
<dbReference type="EMBL" id="CCKQ01009862">
    <property type="protein sequence ID" value="CDW81367.1"/>
    <property type="molecule type" value="Genomic_DNA"/>
</dbReference>
<dbReference type="InterPro" id="IPR024156">
    <property type="entry name" value="Small_GTPase_ARF"/>
</dbReference>
<keyword evidence="4" id="KW-0460">Magnesium</keyword>
<name>A0A078AIQ9_STYLE</name>
<dbReference type="InterPro" id="IPR006689">
    <property type="entry name" value="Small_GTPase_ARF/SAR"/>
</dbReference>
<feature type="binding site" evidence="3">
    <location>
        <position position="65"/>
    </location>
    <ligand>
        <name>GTP</name>
        <dbReference type="ChEBI" id="CHEBI:37565"/>
    </ligand>
</feature>
<feature type="binding site" evidence="4">
    <location>
        <position position="24"/>
    </location>
    <ligand>
        <name>Mg(2+)</name>
        <dbReference type="ChEBI" id="CHEBI:18420"/>
    </ligand>
</feature>